<dbReference type="Pfam" id="PF00528">
    <property type="entry name" value="BPD_transp_1"/>
    <property type="match status" value="1"/>
</dbReference>
<name>A0ABU2HVV0_9RHOB</name>
<proteinExistence type="inferred from homology"/>
<keyword evidence="8 9" id="KW-0472">Membrane</keyword>
<gene>
    <name evidence="11" type="ORF">RGQ15_16580</name>
</gene>
<reference evidence="12" key="1">
    <citation type="submission" date="2023-07" db="EMBL/GenBank/DDBJ databases">
        <title>Paracoccus sp. MBLB3053 whole genome sequence.</title>
        <authorList>
            <person name="Hwang C.Y."/>
            <person name="Cho E.-S."/>
            <person name="Seo M.-J."/>
        </authorList>
    </citation>
    <scope>NUCLEOTIDE SEQUENCE [LARGE SCALE GENOMIC DNA]</scope>
    <source>
        <strain evidence="12">MBLB3053</strain>
    </source>
</reference>
<evidence type="ECO:0000313" key="12">
    <source>
        <dbReference type="Proteomes" id="UP001269144"/>
    </source>
</evidence>
<dbReference type="SUPFAM" id="SSF161098">
    <property type="entry name" value="MetI-like"/>
    <property type="match status" value="1"/>
</dbReference>
<feature type="transmembrane region" description="Helical" evidence="9">
    <location>
        <begin position="55"/>
        <end position="77"/>
    </location>
</feature>
<protein>
    <submittedName>
        <fullName evidence="11">ABC transporter permease subunit</fullName>
    </submittedName>
</protein>
<feature type="transmembrane region" description="Helical" evidence="9">
    <location>
        <begin position="188"/>
        <end position="210"/>
    </location>
</feature>
<evidence type="ECO:0000256" key="6">
    <source>
        <dbReference type="ARBA" id="ARBA00022970"/>
    </source>
</evidence>
<evidence type="ECO:0000256" key="2">
    <source>
        <dbReference type="ARBA" id="ARBA00010072"/>
    </source>
</evidence>
<dbReference type="Proteomes" id="UP001269144">
    <property type="component" value="Unassembled WGS sequence"/>
</dbReference>
<dbReference type="PANTHER" id="PTHR30614:SF0">
    <property type="entry name" value="L-CYSTINE TRANSPORT SYSTEM PERMEASE PROTEIN TCYL"/>
    <property type="match status" value="1"/>
</dbReference>
<feature type="transmembrane region" description="Helical" evidence="9">
    <location>
        <begin position="83"/>
        <end position="103"/>
    </location>
</feature>
<dbReference type="EMBL" id="JAVQLW010000002">
    <property type="protein sequence ID" value="MDS9469178.1"/>
    <property type="molecule type" value="Genomic_DNA"/>
</dbReference>
<evidence type="ECO:0000256" key="5">
    <source>
        <dbReference type="ARBA" id="ARBA00022692"/>
    </source>
</evidence>
<dbReference type="Gene3D" id="1.10.3720.10">
    <property type="entry name" value="MetI-like"/>
    <property type="match status" value="1"/>
</dbReference>
<keyword evidence="7 9" id="KW-1133">Transmembrane helix</keyword>
<sequence length="220" mass="23061">MAFDLHSTWSALPALIGAARMTLGVSLAAMALGLAGAIALTFLEARAGSLGTRLLHGMQSLVFGMPPLVMILMAYYVLPAAGIDLGALGAGIAALSIFSAFFLKEALRGAFQAIPGGLIEAAEALGLKSPVIWFKLRIPLILRGMIPALVNEATLVVKATALLSAITVTDVMRSAQQIYAANYRPIETLLAAALVYAAINLTIAFLGARLEARFRLADRP</sequence>
<dbReference type="InterPro" id="IPR000515">
    <property type="entry name" value="MetI-like"/>
</dbReference>
<dbReference type="PANTHER" id="PTHR30614">
    <property type="entry name" value="MEMBRANE COMPONENT OF AMINO ACID ABC TRANSPORTER"/>
    <property type="match status" value="1"/>
</dbReference>
<keyword evidence="4" id="KW-1003">Cell membrane</keyword>
<evidence type="ECO:0000256" key="9">
    <source>
        <dbReference type="RuleBase" id="RU363032"/>
    </source>
</evidence>
<accession>A0ABU2HVV0</accession>
<dbReference type="CDD" id="cd06261">
    <property type="entry name" value="TM_PBP2"/>
    <property type="match status" value="1"/>
</dbReference>
<feature type="transmembrane region" description="Helical" evidence="9">
    <location>
        <begin position="20"/>
        <end position="43"/>
    </location>
</feature>
<dbReference type="PROSITE" id="PS50928">
    <property type="entry name" value="ABC_TM1"/>
    <property type="match status" value="1"/>
</dbReference>
<dbReference type="InterPro" id="IPR043429">
    <property type="entry name" value="ArtM/GltK/GlnP/TcyL/YhdX-like"/>
</dbReference>
<evidence type="ECO:0000256" key="3">
    <source>
        <dbReference type="ARBA" id="ARBA00022448"/>
    </source>
</evidence>
<comment type="caution">
    <text evidence="11">The sequence shown here is derived from an EMBL/GenBank/DDBJ whole genome shotgun (WGS) entry which is preliminary data.</text>
</comment>
<keyword evidence="12" id="KW-1185">Reference proteome</keyword>
<evidence type="ECO:0000313" key="11">
    <source>
        <dbReference type="EMBL" id="MDS9469178.1"/>
    </source>
</evidence>
<keyword evidence="6" id="KW-0029">Amino-acid transport</keyword>
<dbReference type="NCBIfam" id="TIGR01726">
    <property type="entry name" value="HEQRo_perm_3TM"/>
    <property type="match status" value="1"/>
</dbReference>
<feature type="transmembrane region" description="Helical" evidence="9">
    <location>
        <begin position="145"/>
        <end position="168"/>
    </location>
</feature>
<evidence type="ECO:0000256" key="8">
    <source>
        <dbReference type="ARBA" id="ARBA00023136"/>
    </source>
</evidence>
<keyword evidence="3 9" id="KW-0813">Transport</keyword>
<organism evidence="11 12">
    <name type="scientific">Paracoccus aurantius</name>
    <dbReference type="NCBI Taxonomy" id="3073814"/>
    <lineage>
        <taxon>Bacteria</taxon>
        <taxon>Pseudomonadati</taxon>
        <taxon>Pseudomonadota</taxon>
        <taxon>Alphaproteobacteria</taxon>
        <taxon>Rhodobacterales</taxon>
        <taxon>Paracoccaceae</taxon>
        <taxon>Paracoccus</taxon>
    </lineage>
</organism>
<comment type="subcellular location">
    <subcellularLocation>
        <location evidence="1">Cell inner membrane</location>
        <topology evidence="1">Multi-pass membrane protein</topology>
    </subcellularLocation>
    <subcellularLocation>
        <location evidence="9">Cell membrane</location>
        <topology evidence="9">Multi-pass membrane protein</topology>
    </subcellularLocation>
</comment>
<keyword evidence="5 9" id="KW-0812">Transmembrane</keyword>
<evidence type="ECO:0000256" key="1">
    <source>
        <dbReference type="ARBA" id="ARBA00004429"/>
    </source>
</evidence>
<evidence type="ECO:0000256" key="7">
    <source>
        <dbReference type="ARBA" id="ARBA00022989"/>
    </source>
</evidence>
<dbReference type="InterPro" id="IPR035906">
    <property type="entry name" value="MetI-like_sf"/>
</dbReference>
<feature type="domain" description="ABC transmembrane type-1" evidence="10">
    <location>
        <begin position="19"/>
        <end position="207"/>
    </location>
</feature>
<evidence type="ECO:0000259" key="10">
    <source>
        <dbReference type="PROSITE" id="PS50928"/>
    </source>
</evidence>
<dbReference type="InterPro" id="IPR010065">
    <property type="entry name" value="AA_ABC_transptr_permease_3TM"/>
</dbReference>
<dbReference type="RefSeq" id="WP_311161721.1">
    <property type="nucleotide sequence ID" value="NZ_JAVQLW010000002.1"/>
</dbReference>
<comment type="similarity">
    <text evidence="2">Belongs to the binding-protein-dependent transport system permease family. HisMQ subfamily.</text>
</comment>
<evidence type="ECO:0000256" key="4">
    <source>
        <dbReference type="ARBA" id="ARBA00022475"/>
    </source>
</evidence>